<dbReference type="PANTHER" id="PTHR30352">
    <property type="entry name" value="PYRUVATE FORMATE-LYASE-ACTIVATING ENZYME"/>
    <property type="match status" value="1"/>
</dbReference>
<dbReference type="Pfam" id="PF04055">
    <property type="entry name" value="Radical_SAM"/>
    <property type="match status" value="1"/>
</dbReference>
<evidence type="ECO:0000256" key="4">
    <source>
        <dbReference type="ARBA" id="ARBA00022691"/>
    </source>
</evidence>
<dbReference type="NCBIfam" id="NF033717">
    <property type="entry name" value="HPDL_rSAM_activ"/>
    <property type="match status" value="1"/>
</dbReference>
<evidence type="ECO:0000259" key="11">
    <source>
        <dbReference type="PROSITE" id="PS51918"/>
    </source>
</evidence>
<dbReference type="InterPro" id="IPR001989">
    <property type="entry name" value="Radical_activat_CS"/>
</dbReference>
<dbReference type="SUPFAM" id="SSF102114">
    <property type="entry name" value="Radical SAM enzymes"/>
    <property type="match status" value="1"/>
</dbReference>
<feature type="domain" description="4Fe-4S ferredoxin-type" evidence="10">
    <location>
        <begin position="81"/>
        <end position="112"/>
    </location>
</feature>
<comment type="similarity">
    <text evidence="2">Belongs to the organic radical-activating enzymes family.</text>
</comment>
<dbReference type="PROSITE" id="PS51379">
    <property type="entry name" value="4FE4S_FER_2"/>
    <property type="match status" value="1"/>
</dbReference>
<dbReference type="InterPro" id="IPR007197">
    <property type="entry name" value="rSAM"/>
</dbReference>
<evidence type="ECO:0000256" key="6">
    <source>
        <dbReference type="ARBA" id="ARBA00023002"/>
    </source>
</evidence>
<evidence type="ECO:0000256" key="1">
    <source>
        <dbReference type="ARBA" id="ARBA00001966"/>
    </source>
</evidence>
<dbReference type="InterPro" id="IPR040074">
    <property type="entry name" value="BssD/PflA/YjjW"/>
</dbReference>
<dbReference type="SUPFAM" id="SSF54862">
    <property type="entry name" value="4Fe-4S ferredoxins"/>
    <property type="match status" value="1"/>
</dbReference>
<evidence type="ECO:0000256" key="7">
    <source>
        <dbReference type="ARBA" id="ARBA00023004"/>
    </source>
</evidence>
<dbReference type="SFLD" id="SFLDG01066">
    <property type="entry name" value="organic_radical-activating_enz"/>
    <property type="match status" value="1"/>
</dbReference>
<accession>A0ABU4JP49</accession>
<dbReference type="Proteomes" id="UP001281656">
    <property type="component" value="Unassembled WGS sequence"/>
</dbReference>
<evidence type="ECO:0000256" key="2">
    <source>
        <dbReference type="ARBA" id="ARBA00009777"/>
    </source>
</evidence>
<dbReference type="PANTHER" id="PTHR30352:SF4">
    <property type="entry name" value="PYRUVATE FORMATE-LYASE 2-ACTIVATING ENZYME"/>
    <property type="match status" value="1"/>
</dbReference>
<dbReference type="InterPro" id="IPR034457">
    <property type="entry name" value="Organic_radical-activating"/>
</dbReference>
<gene>
    <name evidence="12" type="primary">hpdA</name>
    <name evidence="12" type="ORF">P8V03_01095</name>
</gene>
<evidence type="ECO:0000259" key="10">
    <source>
        <dbReference type="PROSITE" id="PS51379"/>
    </source>
</evidence>
<name>A0ABU4JP49_9CLOT</name>
<dbReference type="InterPro" id="IPR058240">
    <property type="entry name" value="rSAM_sf"/>
</dbReference>
<keyword evidence="5" id="KW-0479">Metal-binding</keyword>
<protein>
    <submittedName>
        <fullName evidence="12">4-hydroxyphenylacetate decarboxylase activase</fullName>
    </submittedName>
</protein>
<dbReference type="PIRSF" id="PIRSF000371">
    <property type="entry name" value="PFL_act_enz"/>
    <property type="match status" value="1"/>
</dbReference>
<dbReference type="InterPro" id="IPR013785">
    <property type="entry name" value="Aldolase_TIM"/>
</dbReference>
<dbReference type="Gene3D" id="3.80.30.10">
    <property type="entry name" value="pyruvate-formate lyase- activating enzyme"/>
    <property type="match status" value="1"/>
</dbReference>
<evidence type="ECO:0000256" key="5">
    <source>
        <dbReference type="ARBA" id="ARBA00022723"/>
    </source>
</evidence>
<sequence length="313" mass="35761">MVNTKGLIFDIQSFSVHDGPGCRTTVFMSGCPLSCRWCANPESWVKKPHIMFSELSCKYEKGCRICKDKCTKKGLSFDKENKPVLNFNICKYCTTFECAKACYQNALKVCSKEYSTEELMNILTRDSNNWRSGGGVTFSGGDPLSQSNFLLEILKKCKEKGIHTAIETTAYSKEEIFLDVMKHIDFAFIDIKHMDREKHKDKAGVYNDLIHSNITSLAKSSWKGRLVLRMPVIHGFNDNDDNILQLVKFMNFNGLVEINILPFHRLGESKWTQLGQSYDYSLEGDVSDSRLKEIQNMFLQNSIVCYIGHDTLF</sequence>
<dbReference type="Gene3D" id="3.20.20.70">
    <property type="entry name" value="Aldolase class I"/>
    <property type="match status" value="1"/>
</dbReference>
<organism evidence="12 13">
    <name type="scientific">Clostridium tanneri</name>
    <dbReference type="NCBI Taxonomy" id="3037988"/>
    <lineage>
        <taxon>Bacteria</taxon>
        <taxon>Bacillati</taxon>
        <taxon>Bacillota</taxon>
        <taxon>Clostridia</taxon>
        <taxon>Eubacteriales</taxon>
        <taxon>Clostridiaceae</taxon>
        <taxon>Clostridium</taxon>
    </lineage>
</organism>
<dbReference type="SFLD" id="SFLDS00029">
    <property type="entry name" value="Radical_SAM"/>
    <property type="match status" value="1"/>
</dbReference>
<keyword evidence="7" id="KW-0408">Iron</keyword>
<dbReference type="PROSITE" id="PS01087">
    <property type="entry name" value="RADICAL_ACTIVATING"/>
    <property type="match status" value="1"/>
</dbReference>
<evidence type="ECO:0000313" key="12">
    <source>
        <dbReference type="EMBL" id="MDW8799748.1"/>
    </source>
</evidence>
<keyword evidence="3" id="KW-0004">4Fe-4S</keyword>
<evidence type="ECO:0000256" key="8">
    <source>
        <dbReference type="ARBA" id="ARBA00023014"/>
    </source>
</evidence>
<comment type="catalytic activity">
    <reaction evidence="9">
        <text>glycyl-[protein] + reduced [flavodoxin] + S-adenosyl-L-methionine = glycin-2-yl radical-[protein] + semiquinone [flavodoxin] + 5'-deoxyadenosine + L-methionine + H(+)</text>
        <dbReference type="Rhea" id="RHEA:61976"/>
        <dbReference type="Rhea" id="RHEA-COMP:10622"/>
        <dbReference type="Rhea" id="RHEA-COMP:14480"/>
        <dbReference type="Rhea" id="RHEA-COMP:15993"/>
        <dbReference type="Rhea" id="RHEA-COMP:15994"/>
        <dbReference type="ChEBI" id="CHEBI:15378"/>
        <dbReference type="ChEBI" id="CHEBI:17319"/>
        <dbReference type="ChEBI" id="CHEBI:29947"/>
        <dbReference type="ChEBI" id="CHEBI:32722"/>
        <dbReference type="ChEBI" id="CHEBI:57618"/>
        <dbReference type="ChEBI" id="CHEBI:57844"/>
        <dbReference type="ChEBI" id="CHEBI:59789"/>
        <dbReference type="ChEBI" id="CHEBI:140311"/>
    </reaction>
</comment>
<comment type="cofactor">
    <cofactor evidence="1">
        <name>[4Fe-4S] cluster</name>
        <dbReference type="ChEBI" id="CHEBI:49883"/>
    </cofactor>
</comment>
<evidence type="ECO:0000256" key="3">
    <source>
        <dbReference type="ARBA" id="ARBA00022485"/>
    </source>
</evidence>
<feature type="domain" description="Radical SAM core" evidence="11">
    <location>
        <begin position="17"/>
        <end position="304"/>
    </location>
</feature>
<dbReference type="InterPro" id="IPR017896">
    <property type="entry name" value="4Fe4S_Fe-S-bd"/>
</dbReference>
<reference evidence="12 13" key="1">
    <citation type="submission" date="2023-04" db="EMBL/GenBank/DDBJ databases">
        <title>Clostridium tannerae sp. nov., isolated from the fecal material of an alpaca.</title>
        <authorList>
            <person name="Miller S."/>
            <person name="Hendry M."/>
            <person name="King J."/>
            <person name="Sankaranarayanan K."/>
            <person name="Lawson P.A."/>
        </authorList>
    </citation>
    <scope>NUCLEOTIDE SEQUENCE [LARGE SCALE GENOMIC DNA]</scope>
    <source>
        <strain evidence="12 13">A1-XYC3</strain>
    </source>
</reference>
<dbReference type="SFLD" id="SFLDG01118">
    <property type="entry name" value="activating_enzymes__group_2"/>
    <property type="match status" value="1"/>
</dbReference>
<dbReference type="EMBL" id="JARUJP010000001">
    <property type="protein sequence ID" value="MDW8799748.1"/>
    <property type="molecule type" value="Genomic_DNA"/>
</dbReference>
<dbReference type="PROSITE" id="PS51918">
    <property type="entry name" value="RADICAL_SAM"/>
    <property type="match status" value="1"/>
</dbReference>
<evidence type="ECO:0000313" key="13">
    <source>
        <dbReference type="Proteomes" id="UP001281656"/>
    </source>
</evidence>
<dbReference type="NCBIfam" id="TIGR02494">
    <property type="entry name" value="PFLE_PFLC"/>
    <property type="match status" value="1"/>
</dbReference>
<keyword evidence="4" id="KW-0949">S-adenosyl-L-methionine</keyword>
<keyword evidence="8" id="KW-0411">Iron-sulfur</keyword>
<keyword evidence="13" id="KW-1185">Reference proteome</keyword>
<comment type="caution">
    <text evidence="12">The sequence shown here is derived from an EMBL/GenBank/DDBJ whole genome shotgun (WGS) entry which is preliminary data.</text>
</comment>
<evidence type="ECO:0000256" key="9">
    <source>
        <dbReference type="ARBA" id="ARBA00047365"/>
    </source>
</evidence>
<proteinExistence type="inferred from homology"/>
<dbReference type="InterPro" id="IPR012839">
    <property type="entry name" value="Organic_radical_activase"/>
</dbReference>
<keyword evidence="6" id="KW-0560">Oxidoreductase</keyword>